<dbReference type="PATRIC" id="fig|146537.3.peg.158"/>
<feature type="region of interest" description="Disordered" evidence="1">
    <location>
        <begin position="1"/>
        <end position="24"/>
    </location>
</feature>
<dbReference type="InterPro" id="IPR012533">
    <property type="entry name" value="YcnI-copper_dom"/>
</dbReference>
<dbReference type="Proteomes" id="UP000053859">
    <property type="component" value="Unassembled WGS sequence"/>
</dbReference>
<feature type="domain" description="YncI copper-binding" evidence="3">
    <location>
        <begin position="127"/>
        <end position="189"/>
    </location>
</feature>
<evidence type="ECO:0000256" key="1">
    <source>
        <dbReference type="SAM" id="MobiDB-lite"/>
    </source>
</evidence>
<dbReference type="EMBL" id="DF968187">
    <property type="protein sequence ID" value="GAP45420.1"/>
    <property type="molecule type" value="Genomic_DNA"/>
</dbReference>
<evidence type="ECO:0000259" key="3">
    <source>
        <dbReference type="Pfam" id="PF07987"/>
    </source>
</evidence>
<feature type="transmembrane region" description="Helical" evidence="2">
    <location>
        <begin position="247"/>
        <end position="267"/>
    </location>
</feature>
<name>A0A0K8PC28_STRAJ</name>
<reference evidence="4" key="1">
    <citation type="journal article" date="2015" name="Genome Announc.">
        <title>Draft Genome Sequence of Thiostrepton-Producing Streptomyces azureus ATCC 14921.</title>
        <authorList>
            <person name="Sakihara K."/>
            <person name="Maeda J."/>
            <person name="Tashiro K."/>
            <person name="Fujino Y."/>
            <person name="Kuhara S."/>
            <person name="Ohshima T."/>
            <person name="Ogata S."/>
            <person name="Doi K."/>
        </authorList>
    </citation>
    <scope>NUCLEOTIDE SEQUENCE [LARGE SCALE GENOMIC DNA]</scope>
    <source>
        <strain evidence="4">ATCC14921</strain>
    </source>
</reference>
<feature type="compositionally biased region" description="Polar residues" evidence="1">
    <location>
        <begin position="220"/>
        <end position="231"/>
    </location>
</feature>
<dbReference type="AlphaFoldDB" id="A0A0K8PC28"/>
<accession>A0A0K8PC28</accession>
<dbReference type="OrthoDB" id="3296726at2"/>
<dbReference type="InterPro" id="IPR038507">
    <property type="entry name" value="YcnI-like_sf"/>
</dbReference>
<evidence type="ECO:0000256" key="2">
    <source>
        <dbReference type="SAM" id="Phobius"/>
    </source>
</evidence>
<feature type="region of interest" description="Disordered" evidence="1">
    <location>
        <begin position="174"/>
        <end position="245"/>
    </location>
</feature>
<dbReference type="Pfam" id="PF07987">
    <property type="entry name" value="DUF1775"/>
    <property type="match status" value="1"/>
</dbReference>
<proteinExistence type="predicted"/>
<sequence length="275" mass="28772">MARVLQESLRRPRKTSFTDDHPESVVSRHGKACTSRRLTSVSAVLVAGVVATAGPAYAHTEVEADDARALAQNVTLDFHAASESSSAGITKLEVVLPKGITPADVTYEQGPKGWKFDTTSRGYTVSGAKLAVGEDAEFSVTVRQLPDVKELVFKTLQTYSDGRIDRWIDLDDSGDDGHGHGHPAPTLKLGPAEPGAKPVSPSPAEEATTAAPSSVSPSEQSDPPGTPSAQQADDEADGKSDGGMSPAAWAGIGAAVLLALGGGVWWFKHRRTPTP</sequence>
<dbReference type="Gene3D" id="2.60.40.2230">
    <property type="entry name" value="Uncharacterised protein YcnI-like PF07987, DUF1775"/>
    <property type="match status" value="1"/>
</dbReference>
<gene>
    <name evidence="4" type="ORF">SAZU_0149</name>
</gene>
<evidence type="ECO:0000313" key="4">
    <source>
        <dbReference type="EMBL" id="GAP45420.1"/>
    </source>
</evidence>
<organism evidence="4 5">
    <name type="scientific">Streptomyces azureus</name>
    <dbReference type="NCBI Taxonomy" id="146537"/>
    <lineage>
        <taxon>Bacteria</taxon>
        <taxon>Bacillati</taxon>
        <taxon>Actinomycetota</taxon>
        <taxon>Actinomycetes</taxon>
        <taxon>Kitasatosporales</taxon>
        <taxon>Streptomycetaceae</taxon>
        <taxon>Streptomyces</taxon>
    </lineage>
</organism>
<keyword evidence="2" id="KW-1133">Transmembrane helix</keyword>
<keyword evidence="2" id="KW-0812">Transmembrane</keyword>
<feature type="compositionally biased region" description="Low complexity" evidence="1">
    <location>
        <begin position="202"/>
        <end position="219"/>
    </location>
</feature>
<protein>
    <recommendedName>
        <fullName evidence="3">YncI copper-binding domain-containing protein</fullName>
    </recommendedName>
</protein>
<evidence type="ECO:0000313" key="5">
    <source>
        <dbReference type="Proteomes" id="UP000053859"/>
    </source>
</evidence>
<keyword evidence="5" id="KW-1185">Reference proteome</keyword>
<keyword evidence="2" id="KW-0472">Membrane</keyword>